<comment type="caution">
    <text evidence="2">The sequence shown here is derived from an EMBL/GenBank/DDBJ whole genome shotgun (WGS) entry which is preliminary data.</text>
</comment>
<feature type="signal peptide" evidence="1">
    <location>
        <begin position="1"/>
        <end position="21"/>
    </location>
</feature>
<reference evidence="2 3" key="1">
    <citation type="submission" date="2019-03" db="EMBL/GenBank/DDBJ databases">
        <title>Genomic Encyclopedia of Type Strains, Phase IV (KMG-IV): sequencing the most valuable type-strain genomes for metagenomic binning, comparative biology and taxonomic classification.</title>
        <authorList>
            <person name="Goeker M."/>
        </authorList>
    </citation>
    <scope>NUCLEOTIDE SEQUENCE [LARGE SCALE GENOMIC DNA]</scope>
    <source>
        <strain evidence="2 3">DSM 24984</strain>
    </source>
</reference>
<evidence type="ECO:0000256" key="1">
    <source>
        <dbReference type="SAM" id="SignalP"/>
    </source>
</evidence>
<organism evidence="2 3">
    <name type="scientific">Seleniivibrio woodruffii</name>
    <dbReference type="NCBI Taxonomy" id="1078050"/>
    <lineage>
        <taxon>Bacteria</taxon>
        <taxon>Pseudomonadati</taxon>
        <taxon>Deferribacterota</taxon>
        <taxon>Deferribacteres</taxon>
        <taxon>Deferribacterales</taxon>
        <taxon>Geovibrionaceae</taxon>
        <taxon>Seleniivibrio</taxon>
    </lineage>
</organism>
<evidence type="ECO:0008006" key="4">
    <source>
        <dbReference type="Google" id="ProtNLM"/>
    </source>
</evidence>
<keyword evidence="1" id="KW-0732">Signal</keyword>
<dbReference type="Proteomes" id="UP000294614">
    <property type="component" value="Unassembled WGS sequence"/>
</dbReference>
<evidence type="ECO:0000313" key="2">
    <source>
        <dbReference type="EMBL" id="TCK59885.1"/>
    </source>
</evidence>
<gene>
    <name evidence="2" type="ORF">C8D98_2052</name>
</gene>
<evidence type="ECO:0000313" key="3">
    <source>
        <dbReference type="Proteomes" id="UP000294614"/>
    </source>
</evidence>
<dbReference type="AlphaFoldDB" id="A0A4R1K6L8"/>
<proteinExistence type="predicted"/>
<name>A0A4R1K6L8_9BACT</name>
<protein>
    <recommendedName>
        <fullName evidence="4">DUF4367 domain-containing protein</fullName>
    </recommendedName>
</protein>
<dbReference type="RefSeq" id="WP_132874038.1">
    <property type="nucleotide sequence ID" value="NZ_SMGG01000005.1"/>
</dbReference>
<sequence length="158" mass="17840">MALKAAFISLIMMLFAYAAHAAQKETDLPALSGCSVVAERTGKAALTEIAYLHRKQIDAKDAYSVEYKCSKGSVFIWASFSKDQHQARKLFMDMDMKMPQSKVFTDMKRMKVDGMSVTEVQGMGMDNYYFLKDTANYWLAVKDADSSKYLKELIKAVK</sequence>
<accession>A0A4R1K6L8</accession>
<dbReference type="EMBL" id="SMGG01000005">
    <property type="protein sequence ID" value="TCK59885.1"/>
    <property type="molecule type" value="Genomic_DNA"/>
</dbReference>
<keyword evidence="3" id="KW-1185">Reference proteome</keyword>
<feature type="chain" id="PRO_5020673791" description="DUF4367 domain-containing protein" evidence="1">
    <location>
        <begin position="22"/>
        <end position="158"/>
    </location>
</feature>